<protein>
    <submittedName>
        <fullName evidence="1">Uncharacterized protein</fullName>
    </submittedName>
</protein>
<reference evidence="1" key="1">
    <citation type="journal article" date="2020" name="Nature">
        <title>Giant virus diversity and host interactions through global metagenomics.</title>
        <authorList>
            <person name="Schulz F."/>
            <person name="Roux S."/>
            <person name="Paez-Espino D."/>
            <person name="Jungbluth S."/>
            <person name="Walsh D.A."/>
            <person name="Denef V.J."/>
            <person name="McMahon K.D."/>
            <person name="Konstantinidis K.T."/>
            <person name="Eloe-Fadrosh E.A."/>
            <person name="Kyrpides N.C."/>
            <person name="Woyke T."/>
        </authorList>
    </citation>
    <scope>NUCLEOTIDE SEQUENCE</scope>
    <source>
        <strain evidence="1">GVMAG-M-3300021137-6</strain>
    </source>
</reference>
<dbReference type="AlphaFoldDB" id="A0A6C0CI28"/>
<evidence type="ECO:0000313" key="1">
    <source>
        <dbReference type="EMBL" id="QHT03943.1"/>
    </source>
</evidence>
<dbReference type="EMBL" id="MN739420">
    <property type="protein sequence ID" value="QHT03943.1"/>
    <property type="molecule type" value="Genomic_DNA"/>
</dbReference>
<sequence length="105" mass="11551">MAAPAPPPAPATVLPPAGVLLRAAQIAVDDDRPILLDYWTDSREKKCCIGVKDAVKYLVKSESEYTSTIQSLFKLDGCYIVLTENSLYVVSQEIPVRKIVSELKE</sequence>
<accession>A0A6C0CI28</accession>
<proteinExistence type="predicted"/>
<organism evidence="1">
    <name type="scientific">viral metagenome</name>
    <dbReference type="NCBI Taxonomy" id="1070528"/>
    <lineage>
        <taxon>unclassified sequences</taxon>
        <taxon>metagenomes</taxon>
        <taxon>organismal metagenomes</taxon>
    </lineage>
</organism>
<name>A0A6C0CI28_9ZZZZ</name>